<dbReference type="AlphaFoldDB" id="A0A098EHL8"/>
<dbReference type="InterPro" id="IPR028087">
    <property type="entry name" value="Tad_N"/>
</dbReference>
<evidence type="ECO:0000259" key="3">
    <source>
        <dbReference type="Pfam" id="PF13400"/>
    </source>
</evidence>
<dbReference type="Proteomes" id="UP000043699">
    <property type="component" value="Unassembled WGS sequence"/>
</dbReference>
<dbReference type="OrthoDB" id="2873457at2"/>
<dbReference type="EMBL" id="CCXS01000001">
    <property type="protein sequence ID" value="CEG21804.1"/>
    <property type="molecule type" value="Genomic_DNA"/>
</dbReference>
<keyword evidence="5" id="KW-1185">Reference proteome</keyword>
<keyword evidence="2" id="KW-0812">Transmembrane</keyword>
<dbReference type="RefSeq" id="WP_052650560.1">
    <property type="nucleotide sequence ID" value="NZ_CCXS01000001.1"/>
</dbReference>
<dbReference type="STRING" id="1499687.BN1080_00722"/>
<feature type="region of interest" description="Disordered" evidence="1">
    <location>
        <begin position="81"/>
        <end position="103"/>
    </location>
</feature>
<name>A0A098EHL8_9BACL</name>
<protein>
    <recommendedName>
        <fullName evidence="3">Putative Flp pilus-assembly TadG-like N-terminal domain-containing protein</fullName>
    </recommendedName>
</protein>
<accession>A0A098EHL8</accession>
<feature type="domain" description="Putative Flp pilus-assembly TadG-like N-terminal" evidence="3">
    <location>
        <begin position="13"/>
        <end position="57"/>
    </location>
</feature>
<sequence length="245" mass="26790">MKKFKSYLNNEQGNIALFVIGLLSVMIILFVLILNLAGALIVKEQAISTSQQAALAATASLYEDLPDFISDYETKLKEMLAEEAEEEGGETEPPEEAAPEEEEDTIAELIEKEVNNLSGEMAEYSLNEIQNEAIDRVLSSEMDKGLGGGLLKKMLNNEMEYRWINSMKESARNTILANGGELAGAQMTVFDNGQVVVKSSKEASAIGYNGFFAGAVKNLTKSSKGPEILFVQKLAGWEGRTYSLE</sequence>
<evidence type="ECO:0000313" key="5">
    <source>
        <dbReference type="Proteomes" id="UP000043699"/>
    </source>
</evidence>
<keyword evidence="2" id="KW-0472">Membrane</keyword>
<evidence type="ECO:0000256" key="1">
    <source>
        <dbReference type="SAM" id="MobiDB-lite"/>
    </source>
</evidence>
<reference evidence="4 5" key="1">
    <citation type="submission" date="2014-09" db="EMBL/GenBank/DDBJ databases">
        <authorList>
            <person name="Urmite Genomes Urmite Genomes"/>
        </authorList>
    </citation>
    <scope>NUCLEOTIDE SEQUENCE [LARGE SCALE GENOMIC DNA]</scope>
    <source>
        <strain evidence="4 5">ES2</strain>
    </source>
</reference>
<gene>
    <name evidence="4" type="ORF">BN1080_00722</name>
</gene>
<organism evidence="4 5">
    <name type="scientific">Planococcus massiliensis</name>
    <dbReference type="NCBI Taxonomy" id="1499687"/>
    <lineage>
        <taxon>Bacteria</taxon>
        <taxon>Bacillati</taxon>
        <taxon>Bacillota</taxon>
        <taxon>Bacilli</taxon>
        <taxon>Bacillales</taxon>
        <taxon>Caryophanaceae</taxon>
        <taxon>Planococcus</taxon>
    </lineage>
</organism>
<proteinExistence type="predicted"/>
<keyword evidence="2" id="KW-1133">Transmembrane helix</keyword>
<evidence type="ECO:0000256" key="2">
    <source>
        <dbReference type="SAM" id="Phobius"/>
    </source>
</evidence>
<feature type="transmembrane region" description="Helical" evidence="2">
    <location>
        <begin position="15"/>
        <end position="42"/>
    </location>
</feature>
<dbReference type="Pfam" id="PF13400">
    <property type="entry name" value="Tad"/>
    <property type="match status" value="1"/>
</dbReference>
<evidence type="ECO:0000313" key="4">
    <source>
        <dbReference type="EMBL" id="CEG21804.1"/>
    </source>
</evidence>